<dbReference type="AlphaFoldDB" id="A0A644Y156"/>
<reference evidence="1" key="1">
    <citation type="submission" date="2019-08" db="EMBL/GenBank/DDBJ databases">
        <authorList>
            <person name="Kucharzyk K."/>
            <person name="Murdoch R.W."/>
            <person name="Higgins S."/>
            <person name="Loffler F."/>
        </authorList>
    </citation>
    <scope>NUCLEOTIDE SEQUENCE</scope>
</reference>
<name>A0A644Y156_9ZZZZ</name>
<comment type="caution">
    <text evidence="1">The sequence shown here is derived from an EMBL/GenBank/DDBJ whole genome shotgun (WGS) entry which is preliminary data.</text>
</comment>
<protein>
    <submittedName>
        <fullName evidence="1">Uncharacterized protein</fullName>
    </submittedName>
</protein>
<dbReference type="EMBL" id="VSSQ01003732">
    <property type="protein sequence ID" value="MPM22089.1"/>
    <property type="molecule type" value="Genomic_DNA"/>
</dbReference>
<sequence length="113" mass="12729">MGQRGSKARYGVRHLGFIQADHIRISLNHDQIGDLSALLKIQAIEVISLVIERRIAGVDIFGLLLVVEYARPKPNHPAIRGNDREDYAPAIGVIGSPRIRVLHEQPRLHQLFR</sequence>
<proteinExistence type="predicted"/>
<gene>
    <name evidence="1" type="ORF">SDC9_68539</name>
</gene>
<evidence type="ECO:0000313" key="1">
    <source>
        <dbReference type="EMBL" id="MPM22089.1"/>
    </source>
</evidence>
<accession>A0A644Y156</accession>
<organism evidence="1">
    <name type="scientific">bioreactor metagenome</name>
    <dbReference type="NCBI Taxonomy" id="1076179"/>
    <lineage>
        <taxon>unclassified sequences</taxon>
        <taxon>metagenomes</taxon>
        <taxon>ecological metagenomes</taxon>
    </lineage>
</organism>